<sequence length="152" mass="16829">MSVEPLPQEGGCRCNRVRFSVSQAPVITMACHCTGCQKMTSSAFSLSALVPANAFTVTQGCPVVGGLHGVDRHYCCPHCMSWLFTRPHGIDEFVNVRATLLDNALVYVPFMETWTCEKLPWASTPAVESFEQLPEPQDFPRLLQAYAEFSAR</sequence>
<dbReference type="RefSeq" id="WP_048730406.1">
    <property type="nucleotide sequence ID" value="NZ_LFMW01000021.1"/>
</dbReference>
<dbReference type="OrthoDB" id="7765631at2"/>
<dbReference type="PANTHER" id="PTHR33337">
    <property type="entry name" value="GFA DOMAIN-CONTAINING PROTEIN"/>
    <property type="match status" value="1"/>
</dbReference>
<dbReference type="PANTHER" id="PTHR33337:SF40">
    <property type="entry name" value="CENP-V_GFA DOMAIN-CONTAINING PROTEIN-RELATED"/>
    <property type="match status" value="1"/>
</dbReference>
<evidence type="ECO:0000313" key="7">
    <source>
        <dbReference type="Proteomes" id="UP000037551"/>
    </source>
</evidence>
<dbReference type="EMBL" id="LFMW01000021">
    <property type="protein sequence ID" value="KMT52844.1"/>
    <property type="molecule type" value="Genomic_DNA"/>
</dbReference>
<dbReference type="PATRIC" id="fig|1674920.3.peg.3361"/>
<dbReference type="SUPFAM" id="SSF51316">
    <property type="entry name" value="Mss4-like"/>
    <property type="match status" value="1"/>
</dbReference>
<evidence type="ECO:0000256" key="1">
    <source>
        <dbReference type="ARBA" id="ARBA00005495"/>
    </source>
</evidence>
<dbReference type="Gene3D" id="3.90.1590.10">
    <property type="entry name" value="glutathione-dependent formaldehyde- activating enzyme (gfa)"/>
    <property type="match status" value="1"/>
</dbReference>
<evidence type="ECO:0000259" key="5">
    <source>
        <dbReference type="PROSITE" id="PS51891"/>
    </source>
</evidence>
<dbReference type="Proteomes" id="UP000037551">
    <property type="component" value="Unassembled WGS sequence"/>
</dbReference>
<keyword evidence="2" id="KW-0479">Metal-binding</keyword>
<dbReference type="Pfam" id="PF04828">
    <property type="entry name" value="GFA"/>
    <property type="match status" value="1"/>
</dbReference>
<dbReference type="GO" id="GO:0016846">
    <property type="term" value="F:carbon-sulfur lyase activity"/>
    <property type="evidence" value="ECO:0007669"/>
    <property type="project" value="InterPro"/>
</dbReference>
<evidence type="ECO:0000256" key="3">
    <source>
        <dbReference type="ARBA" id="ARBA00022833"/>
    </source>
</evidence>
<feature type="domain" description="CENP-V/GFA" evidence="5">
    <location>
        <begin position="8"/>
        <end position="115"/>
    </location>
</feature>
<organism evidence="6 7">
    <name type="scientific">Pseudomonas fildesensis</name>
    <dbReference type="NCBI Taxonomy" id="1674920"/>
    <lineage>
        <taxon>Bacteria</taxon>
        <taxon>Pseudomonadati</taxon>
        <taxon>Pseudomonadota</taxon>
        <taxon>Gammaproteobacteria</taxon>
        <taxon>Pseudomonadales</taxon>
        <taxon>Pseudomonadaceae</taxon>
        <taxon>Pseudomonas</taxon>
    </lineage>
</organism>
<evidence type="ECO:0000313" key="6">
    <source>
        <dbReference type="EMBL" id="KMT52844.1"/>
    </source>
</evidence>
<gene>
    <name evidence="6" type="ORF">ACR52_24675</name>
</gene>
<evidence type="ECO:0000256" key="2">
    <source>
        <dbReference type="ARBA" id="ARBA00022723"/>
    </source>
</evidence>
<dbReference type="STRING" id="1674920.ACR52_24675"/>
<dbReference type="InterPro" id="IPR011057">
    <property type="entry name" value="Mss4-like_sf"/>
</dbReference>
<keyword evidence="3" id="KW-0862">Zinc</keyword>
<dbReference type="InterPro" id="IPR006913">
    <property type="entry name" value="CENP-V/GFA"/>
</dbReference>
<name>A0A0J8FVV3_9PSED</name>
<reference evidence="6 7" key="1">
    <citation type="submission" date="2015-06" db="EMBL/GenBank/DDBJ databases">
        <title>Draft genome sequence of an Antarctic Pseudomonas sp. strain KG01 with full potential for biotechnological applications.</title>
        <authorList>
            <person name="Pavlov M.S."/>
            <person name="Lira F."/>
            <person name="Martinez J.L."/>
            <person name="Marshall S.H."/>
        </authorList>
    </citation>
    <scope>NUCLEOTIDE SEQUENCE [LARGE SCALE GENOMIC DNA]</scope>
    <source>
        <strain evidence="6 7">KG01</strain>
    </source>
</reference>
<keyword evidence="4" id="KW-0456">Lyase</keyword>
<dbReference type="AlphaFoldDB" id="A0A0J8FVV3"/>
<keyword evidence="7" id="KW-1185">Reference proteome</keyword>
<comment type="caution">
    <text evidence="6">The sequence shown here is derived from an EMBL/GenBank/DDBJ whole genome shotgun (WGS) entry which is preliminary data.</text>
</comment>
<evidence type="ECO:0000256" key="4">
    <source>
        <dbReference type="ARBA" id="ARBA00023239"/>
    </source>
</evidence>
<comment type="similarity">
    <text evidence="1">Belongs to the Gfa family.</text>
</comment>
<accession>A0A0J8FVV3</accession>
<dbReference type="PROSITE" id="PS51891">
    <property type="entry name" value="CENP_V_GFA"/>
    <property type="match status" value="1"/>
</dbReference>
<proteinExistence type="inferred from homology"/>
<dbReference type="GO" id="GO:0046872">
    <property type="term" value="F:metal ion binding"/>
    <property type="evidence" value="ECO:0007669"/>
    <property type="project" value="UniProtKB-KW"/>
</dbReference>
<protein>
    <submittedName>
        <fullName evidence="6">Aldehyde-activating protein</fullName>
    </submittedName>
</protein>